<dbReference type="AlphaFoldDB" id="A0A1I2JWZ5"/>
<keyword evidence="2" id="KW-1185">Reference proteome</keyword>
<reference evidence="1 2" key="1">
    <citation type="submission" date="2016-10" db="EMBL/GenBank/DDBJ databases">
        <authorList>
            <person name="de Groot N.N."/>
        </authorList>
    </citation>
    <scope>NUCLEOTIDE SEQUENCE [LARGE SCALE GENOMIC DNA]</scope>
    <source>
        <strain>GEY</strain>
        <strain evidence="2">DSM 9560</strain>
    </source>
</reference>
<sequence>EKEEWVGISGKQEISVPKLSEGVYFLEVQTEKIYKVIRILKQ</sequence>
<feature type="non-terminal residue" evidence="1">
    <location>
        <position position="1"/>
    </location>
</feature>
<gene>
    <name evidence="1" type="ORF">SAMN04488541_10641</name>
</gene>
<dbReference type="Proteomes" id="UP000199513">
    <property type="component" value="Unassembled WGS sequence"/>
</dbReference>
<proteinExistence type="predicted"/>
<name>A0A1I2JWZ5_9BACT</name>
<organism evidence="1 2">
    <name type="scientific">Thermoflexibacter ruber</name>
    <dbReference type="NCBI Taxonomy" id="1003"/>
    <lineage>
        <taxon>Bacteria</taxon>
        <taxon>Pseudomonadati</taxon>
        <taxon>Bacteroidota</taxon>
        <taxon>Cytophagia</taxon>
        <taxon>Cytophagales</taxon>
        <taxon>Thermoflexibacteraceae</taxon>
        <taxon>Thermoflexibacter</taxon>
    </lineage>
</organism>
<protein>
    <submittedName>
        <fullName evidence="1">Por secretion system C-terminal sorting domain-containing protein</fullName>
    </submittedName>
</protein>
<dbReference type="EMBL" id="FONY01000064">
    <property type="protein sequence ID" value="SFF57577.1"/>
    <property type="molecule type" value="Genomic_DNA"/>
</dbReference>
<accession>A0A1I2JWZ5</accession>
<evidence type="ECO:0000313" key="2">
    <source>
        <dbReference type="Proteomes" id="UP000199513"/>
    </source>
</evidence>
<evidence type="ECO:0000313" key="1">
    <source>
        <dbReference type="EMBL" id="SFF57577.1"/>
    </source>
</evidence>